<gene>
    <name evidence="1" type="ORF">SAMN04244560_02919</name>
</gene>
<dbReference type="Proteomes" id="UP000183404">
    <property type="component" value="Unassembled WGS sequence"/>
</dbReference>
<evidence type="ECO:0000313" key="1">
    <source>
        <dbReference type="EMBL" id="SDG79602.1"/>
    </source>
</evidence>
<name>A0A1G7X5Z9_THETY</name>
<reference evidence="1 2" key="1">
    <citation type="submission" date="2016-10" db="EMBL/GenBank/DDBJ databases">
        <authorList>
            <person name="de Groot N.N."/>
        </authorList>
    </citation>
    <scope>NUCLEOTIDE SEQUENCE [LARGE SCALE GENOMIC DNA]</scope>
    <source>
        <strain evidence="1 2">DSM 569</strain>
    </source>
</reference>
<proteinExistence type="predicted"/>
<dbReference type="EMBL" id="FNBS01000150">
    <property type="protein sequence ID" value="SDG79602.1"/>
    <property type="molecule type" value="Genomic_DNA"/>
</dbReference>
<dbReference type="RefSeq" id="WP_074593003.1">
    <property type="nucleotide sequence ID" value="NZ_FNBS01000150.1"/>
</dbReference>
<evidence type="ECO:0000313" key="2">
    <source>
        <dbReference type="Proteomes" id="UP000183404"/>
    </source>
</evidence>
<sequence>MFNKRGEINYVVYLRRFGKFFESSTLNDVKQWFEENWDSKNFQFLNEKEIEKRLISFPTVPSINKLKWLQFSQYIGFHLSNKLEEIPACVS</sequence>
<accession>A0A1G7X5Z9</accession>
<dbReference type="AlphaFoldDB" id="A0A1G7X5Z9"/>
<organism evidence="1 2">
    <name type="scientific">Thermoanaerobacter thermohydrosulfuricus</name>
    <name type="common">Clostridium thermohydrosulfuricum</name>
    <dbReference type="NCBI Taxonomy" id="1516"/>
    <lineage>
        <taxon>Bacteria</taxon>
        <taxon>Bacillati</taxon>
        <taxon>Bacillota</taxon>
        <taxon>Clostridia</taxon>
        <taxon>Thermoanaerobacterales</taxon>
        <taxon>Thermoanaerobacteraceae</taxon>
        <taxon>Thermoanaerobacter</taxon>
    </lineage>
</organism>
<protein>
    <submittedName>
        <fullName evidence="1">Uncharacterized protein</fullName>
    </submittedName>
</protein>